<feature type="region of interest" description="Disordered" evidence="1">
    <location>
        <begin position="138"/>
        <end position="162"/>
    </location>
</feature>
<evidence type="ECO:0000256" key="1">
    <source>
        <dbReference type="SAM" id="MobiDB-lite"/>
    </source>
</evidence>
<proteinExistence type="predicted"/>
<dbReference type="Gramene" id="ONIVA05G02480.1">
    <property type="protein sequence ID" value="ONIVA05G02480.1"/>
    <property type="gene ID" value="ONIVA05G02480"/>
</dbReference>
<organism evidence="2">
    <name type="scientific">Oryza nivara</name>
    <name type="common">Indian wild rice</name>
    <name type="synonym">Oryza sativa f. spontanea</name>
    <dbReference type="NCBI Taxonomy" id="4536"/>
    <lineage>
        <taxon>Eukaryota</taxon>
        <taxon>Viridiplantae</taxon>
        <taxon>Streptophyta</taxon>
        <taxon>Embryophyta</taxon>
        <taxon>Tracheophyta</taxon>
        <taxon>Spermatophyta</taxon>
        <taxon>Magnoliopsida</taxon>
        <taxon>Liliopsida</taxon>
        <taxon>Poales</taxon>
        <taxon>Poaceae</taxon>
        <taxon>BOP clade</taxon>
        <taxon>Oryzoideae</taxon>
        <taxon>Oryzeae</taxon>
        <taxon>Oryzinae</taxon>
        <taxon>Oryza</taxon>
    </lineage>
</organism>
<feature type="compositionally biased region" description="Low complexity" evidence="1">
    <location>
        <begin position="1"/>
        <end position="10"/>
    </location>
</feature>
<evidence type="ECO:0000313" key="2">
    <source>
        <dbReference type="EnsemblPlants" id="ONIVA05G02480.1"/>
    </source>
</evidence>
<reference evidence="2" key="1">
    <citation type="submission" date="2015-04" db="UniProtKB">
        <authorList>
            <consortium name="EnsemblPlants"/>
        </authorList>
    </citation>
    <scope>IDENTIFICATION</scope>
    <source>
        <strain evidence="2">SL10</strain>
    </source>
</reference>
<protein>
    <submittedName>
        <fullName evidence="2">Uncharacterized protein</fullName>
    </submittedName>
</protein>
<dbReference type="Proteomes" id="UP000006591">
    <property type="component" value="Chromosome 5"/>
</dbReference>
<sequence>MYMNLAGIHGRSFRRRRIGRPAGGASHGRWPEEGTHHPQPAGDQHQRQHRRASSSPPRQEAAPPLLLLRRRHAVVVVVVDDDGDAHRRRRGGGGGDEEVVAAVRRRDGVRLRGRPGHVVYARQQVQALRRRRRRHLLTPAGRPPLTGDPSIHPLHGDRDGDRVHTAIAPSLQICREMQQH</sequence>
<dbReference type="HOGENOM" id="CLU_1582712_0_0_1"/>
<keyword evidence="3" id="KW-1185">Reference proteome</keyword>
<accession>A0A0E0H939</accession>
<name>A0A0E0H939_ORYNI</name>
<evidence type="ECO:0000313" key="3">
    <source>
        <dbReference type="Proteomes" id="UP000006591"/>
    </source>
</evidence>
<reference evidence="2" key="2">
    <citation type="submission" date="2018-04" db="EMBL/GenBank/DDBJ databases">
        <title>OnivRS2 (Oryza nivara Reference Sequence Version 2).</title>
        <authorList>
            <person name="Zhang J."/>
            <person name="Kudrna D."/>
            <person name="Lee S."/>
            <person name="Talag J."/>
            <person name="Rajasekar S."/>
            <person name="Welchert J."/>
            <person name="Hsing Y.-I."/>
            <person name="Wing R.A."/>
        </authorList>
    </citation>
    <scope>NUCLEOTIDE SEQUENCE [LARGE SCALE GENOMIC DNA]</scope>
    <source>
        <strain evidence="2">SL10</strain>
    </source>
</reference>
<dbReference type="AlphaFoldDB" id="A0A0E0H939"/>
<dbReference type="EnsemblPlants" id="ONIVA05G02480.1">
    <property type="protein sequence ID" value="ONIVA05G02480.1"/>
    <property type="gene ID" value="ONIVA05G02480"/>
</dbReference>
<feature type="region of interest" description="Disordered" evidence="1">
    <location>
        <begin position="1"/>
        <end position="66"/>
    </location>
</feature>